<keyword evidence="1" id="KW-0472">Membrane</keyword>
<name>A0A7C1CDI9_9CREN</name>
<accession>A0A7C1CDI9</accession>
<dbReference type="EMBL" id="DSAY01000123">
    <property type="protein sequence ID" value="HDP15482.1"/>
    <property type="molecule type" value="Genomic_DNA"/>
</dbReference>
<dbReference type="AlphaFoldDB" id="A0A7C1CDI9"/>
<gene>
    <name evidence="2" type="ORF">ENN26_06910</name>
</gene>
<comment type="caution">
    <text evidence="2">The sequence shown here is derived from an EMBL/GenBank/DDBJ whole genome shotgun (WGS) entry which is preliminary data.</text>
</comment>
<keyword evidence="1" id="KW-1133">Transmembrane helix</keyword>
<keyword evidence="1" id="KW-0812">Transmembrane</keyword>
<protein>
    <submittedName>
        <fullName evidence="2">Uncharacterized protein</fullName>
    </submittedName>
</protein>
<reference evidence="2" key="1">
    <citation type="journal article" date="2020" name="mSystems">
        <title>Genome- and Community-Level Interaction Insights into Carbon Utilization and Element Cycling Functions of Hydrothermarchaeota in Hydrothermal Sediment.</title>
        <authorList>
            <person name="Zhou Z."/>
            <person name="Liu Y."/>
            <person name="Xu W."/>
            <person name="Pan J."/>
            <person name="Luo Z.H."/>
            <person name="Li M."/>
        </authorList>
    </citation>
    <scope>NUCLEOTIDE SEQUENCE [LARGE SCALE GENOMIC DNA]</scope>
    <source>
        <strain evidence="2">SpSt-116</strain>
    </source>
</reference>
<evidence type="ECO:0000256" key="1">
    <source>
        <dbReference type="SAM" id="Phobius"/>
    </source>
</evidence>
<proteinExistence type="predicted"/>
<feature type="transmembrane region" description="Helical" evidence="1">
    <location>
        <begin position="34"/>
        <end position="53"/>
    </location>
</feature>
<sequence>MRVYATSEVILHKAKPDVTCALAKLNMPAYLKLGSNYALAFTCSVNILVTFMLRVSRVIFTGTCPDVDGLTNSYTLFSPRSSKDLGASNSTSPSIFILASPSPLALTIILPHSPTCSSGASTPRTASRDAINSSMVLATSWRPSPATIHKRPHNVEASCHDCSLRSSLRILNQ</sequence>
<organism evidence="2">
    <name type="scientific">Thermofilum adornatum</name>
    <dbReference type="NCBI Taxonomy" id="1365176"/>
    <lineage>
        <taxon>Archaea</taxon>
        <taxon>Thermoproteota</taxon>
        <taxon>Thermoprotei</taxon>
        <taxon>Thermofilales</taxon>
        <taxon>Thermofilaceae</taxon>
        <taxon>Thermofilum</taxon>
    </lineage>
</organism>
<evidence type="ECO:0000313" key="2">
    <source>
        <dbReference type="EMBL" id="HDP15482.1"/>
    </source>
</evidence>